<dbReference type="PROSITE" id="PS50262">
    <property type="entry name" value="G_PROTEIN_RECEP_F1_2"/>
    <property type="match status" value="1"/>
</dbReference>
<comment type="subcellular location">
    <subcellularLocation>
        <location evidence="1">Cell membrane</location>
        <topology evidence="1">Multi-pass membrane protein</topology>
    </subcellularLocation>
</comment>
<feature type="domain" description="G-protein coupled receptors family 1 profile" evidence="12">
    <location>
        <begin position="1"/>
        <end position="240"/>
    </location>
</feature>
<dbReference type="SUPFAM" id="SSF81321">
    <property type="entry name" value="Family A G protein-coupled receptor-like"/>
    <property type="match status" value="1"/>
</dbReference>
<reference evidence="14" key="1">
    <citation type="submission" date="2025-08" db="UniProtKB">
        <authorList>
            <consortium name="RefSeq"/>
        </authorList>
    </citation>
    <scope>IDENTIFICATION</scope>
    <source>
        <tissue evidence="14">Testes</tissue>
    </source>
</reference>
<keyword evidence="9 10" id="KW-0807">Transducer</keyword>
<dbReference type="InterPro" id="IPR008361">
    <property type="entry name" value="MCH_rcpt"/>
</dbReference>
<keyword evidence="3 10" id="KW-0812">Transmembrane</keyword>
<organism evidence="13 14">
    <name type="scientific">Saccoglossus kowalevskii</name>
    <name type="common">Acorn worm</name>
    <dbReference type="NCBI Taxonomy" id="10224"/>
    <lineage>
        <taxon>Eukaryota</taxon>
        <taxon>Metazoa</taxon>
        <taxon>Hemichordata</taxon>
        <taxon>Enteropneusta</taxon>
        <taxon>Harrimaniidae</taxon>
        <taxon>Saccoglossus</taxon>
    </lineage>
</organism>
<dbReference type="Gene3D" id="1.20.1070.10">
    <property type="entry name" value="Rhodopsin 7-helix transmembrane proteins"/>
    <property type="match status" value="1"/>
</dbReference>
<feature type="transmembrane region" description="Helical" evidence="11">
    <location>
        <begin position="184"/>
        <end position="206"/>
    </location>
</feature>
<keyword evidence="5 10" id="KW-0297">G-protein coupled receptor</keyword>
<evidence type="ECO:0000256" key="4">
    <source>
        <dbReference type="ARBA" id="ARBA00022989"/>
    </source>
</evidence>
<dbReference type="GeneID" id="100378329"/>
<sequence>MRTVPNVFILNLASSDFLFMLGIPFLLQYNMQGQWIFGNGMCKIVQCIDYINMFTGIFTLTVMSCDRYLALVYPLRSMSLRTVKHARITCIILWIISIPLTLPLWLYSTVSQATDGSNKTLCVTSWPNEYIENGFFLLVFIVGFALPILLISLCHIGILRHVVYMKKRINLGKNCSQFSMKITIIILLTVIAFAICWLPYWVLLLLRALGDQEVTLEYFIVFNIAVCLSYFNSCLNPIIYTCVGKDFQNRMSGCFQCSKRIRSNSRRYTSPTTTNARMTRL</sequence>
<feature type="transmembrane region" description="Helical" evidence="11">
    <location>
        <begin position="85"/>
        <end position="107"/>
    </location>
</feature>
<dbReference type="InterPro" id="IPR000276">
    <property type="entry name" value="GPCR_Rhodpsn"/>
</dbReference>
<comment type="similarity">
    <text evidence="10">Belongs to the G-protein coupled receptor 1 family.</text>
</comment>
<protein>
    <submittedName>
        <fullName evidence="14">Somatostatin receptor type 2-like</fullName>
    </submittedName>
</protein>
<evidence type="ECO:0000256" key="3">
    <source>
        <dbReference type="ARBA" id="ARBA00022692"/>
    </source>
</evidence>
<dbReference type="PANTHER" id="PTHR24229">
    <property type="entry name" value="NEUROPEPTIDES RECEPTOR"/>
    <property type="match status" value="1"/>
</dbReference>
<dbReference type="InterPro" id="IPR017452">
    <property type="entry name" value="GPCR_Rhodpsn_7TM"/>
</dbReference>
<evidence type="ECO:0000256" key="2">
    <source>
        <dbReference type="ARBA" id="ARBA00022475"/>
    </source>
</evidence>
<keyword evidence="2" id="KW-1003">Cell membrane</keyword>
<dbReference type="PRINTS" id="PR01783">
    <property type="entry name" value="MCHRECEPTOR"/>
</dbReference>
<dbReference type="RefSeq" id="XP_002737556.2">
    <property type="nucleotide sequence ID" value="XM_002737510.2"/>
</dbReference>
<evidence type="ECO:0000256" key="6">
    <source>
        <dbReference type="ARBA" id="ARBA00023136"/>
    </source>
</evidence>
<evidence type="ECO:0000256" key="11">
    <source>
        <dbReference type="SAM" id="Phobius"/>
    </source>
</evidence>
<keyword evidence="8" id="KW-0325">Glycoprotein</keyword>
<dbReference type="Pfam" id="PF00001">
    <property type="entry name" value="7tm_1"/>
    <property type="match status" value="1"/>
</dbReference>
<evidence type="ECO:0000256" key="5">
    <source>
        <dbReference type="ARBA" id="ARBA00023040"/>
    </source>
</evidence>
<gene>
    <name evidence="14" type="primary">LOC100378329</name>
</gene>
<dbReference type="Proteomes" id="UP000694865">
    <property type="component" value="Unplaced"/>
</dbReference>
<keyword evidence="4 11" id="KW-1133">Transmembrane helix</keyword>
<dbReference type="PANTHER" id="PTHR24229:SF40">
    <property type="entry name" value="ALLATOSTATIN C RECEPTOR 1-RELATED"/>
    <property type="match status" value="1"/>
</dbReference>
<evidence type="ECO:0000259" key="12">
    <source>
        <dbReference type="PROSITE" id="PS50262"/>
    </source>
</evidence>
<proteinExistence type="inferred from homology"/>
<evidence type="ECO:0000256" key="10">
    <source>
        <dbReference type="RuleBase" id="RU000688"/>
    </source>
</evidence>
<dbReference type="PROSITE" id="PS00237">
    <property type="entry name" value="G_PROTEIN_RECEP_F1_1"/>
    <property type="match status" value="1"/>
</dbReference>
<name>A0ABM0GUE2_SACKO</name>
<feature type="transmembrane region" description="Helical" evidence="11">
    <location>
        <begin position="218"/>
        <end position="243"/>
    </location>
</feature>
<accession>A0ABM0GUE2</accession>
<evidence type="ECO:0000313" key="13">
    <source>
        <dbReference type="Proteomes" id="UP000694865"/>
    </source>
</evidence>
<keyword evidence="13" id="KW-1185">Reference proteome</keyword>
<evidence type="ECO:0000256" key="1">
    <source>
        <dbReference type="ARBA" id="ARBA00004651"/>
    </source>
</evidence>
<evidence type="ECO:0000256" key="9">
    <source>
        <dbReference type="ARBA" id="ARBA00023224"/>
    </source>
</evidence>
<feature type="transmembrane region" description="Helical" evidence="11">
    <location>
        <begin position="7"/>
        <end position="30"/>
    </location>
</feature>
<dbReference type="PRINTS" id="PR00237">
    <property type="entry name" value="GPCRRHODOPSN"/>
</dbReference>
<evidence type="ECO:0000256" key="8">
    <source>
        <dbReference type="ARBA" id="ARBA00023180"/>
    </source>
</evidence>
<keyword evidence="7 10" id="KW-0675">Receptor</keyword>
<feature type="transmembrane region" description="Helical" evidence="11">
    <location>
        <begin position="50"/>
        <end position="73"/>
    </location>
</feature>
<evidence type="ECO:0000256" key="7">
    <source>
        <dbReference type="ARBA" id="ARBA00023170"/>
    </source>
</evidence>
<feature type="transmembrane region" description="Helical" evidence="11">
    <location>
        <begin position="135"/>
        <end position="163"/>
    </location>
</feature>
<keyword evidence="6 11" id="KW-0472">Membrane</keyword>
<evidence type="ECO:0000313" key="14">
    <source>
        <dbReference type="RefSeq" id="XP_002737556.2"/>
    </source>
</evidence>